<dbReference type="Proteomes" id="UP001208689">
    <property type="component" value="Chromosome"/>
</dbReference>
<keyword evidence="2" id="KW-1185">Reference proteome</keyword>
<reference evidence="1" key="1">
    <citation type="submission" date="2022-09" db="EMBL/GenBank/DDBJ databases">
        <title>Actin cytoskeleton and complex cell architecture in an #Asgard archaeon.</title>
        <authorList>
            <person name="Ponce Toledo R.I."/>
            <person name="Schleper C."/>
            <person name="Rodrigues Oliveira T."/>
            <person name="Wollweber F."/>
            <person name="Xu J."/>
            <person name="Rittmann S."/>
            <person name="Klingl A."/>
            <person name="Pilhofer M."/>
        </authorList>
    </citation>
    <scope>NUCLEOTIDE SEQUENCE</scope>
    <source>
        <strain evidence="1">B-35</strain>
    </source>
</reference>
<proteinExistence type="predicted"/>
<protein>
    <submittedName>
        <fullName evidence="1">Uncharacterized protein</fullName>
    </submittedName>
</protein>
<evidence type="ECO:0000313" key="2">
    <source>
        <dbReference type="Proteomes" id="UP001208689"/>
    </source>
</evidence>
<evidence type="ECO:0000313" key="1">
    <source>
        <dbReference type="EMBL" id="UYP44015.1"/>
    </source>
</evidence>
<gene>
    <name evidence="1" type="ORF">NEF87_000300</name>
</gene>
<organism evidence="1 2">
    <name type="scientific">Candidatus Lokiarchaeum ossiferum</name>
    <dbReference type="NCBI Taxonomy" id="2951803"/>
    <lineage>
        <taxon>Archaea</taxon>
        <taxon>Promethearchaeati</taxon>
        <taxon>Promethearchaeota</taxon>
        <taxon>Promethearchaeia</taxon>
        <taxon>Promethearchaeales</taxon>
        <taxon>Promethearchaeaceae</taxon>
        <taxon>Candidatus Lokiarchaeum</taxon>
    </lineage>
</organism>
<name>A0ABY6HKU3_9ARCH</name>
<dbReference type="EMBL" id="CP104013">
    <property type="protein sequence ID" value="UYP44015.1"/>
    <property type="molecule type" value="Genomic_DNA"/>
</dbReference>
<accession>A0ABY6HKU3</accession>
<sequence>MEEAQLLDIVNKMSAKNSFRYHYISVDEILFRSRIEDLLQLCQKKGIILATDEIKEKQKIIYKILHFYYNQYQSEKAIQSSYLDSIHYLGDDLLKLLPVTSNEFLFDFVSKTELINVFADYCADLGINVYRVLNDEIYNLDAYLIKKTKGVFVTTESVIVRTGFELKVEDYEKILSSLARSTLISEWKLFVTTPIGALIIGMDKLLADMKRLHTWLYIVDPVQKRVFGVEKGKTSKNEDSNLRDEYITNLPSTPLRTASQVVKISKYAFEEKYAYKHKIYRKFFFSDQAVSKMMEHSKLIKPMFIDIFRSLIILDKKSGLTIYSYKQKDVDEQMVGGFLSAFDSFVSSVSGSTKLEEINYQGFTINAILGKKIKVISILSKSGGQIFKERLAVFTKLFEQKLNEELDLFYETGQSIASIDHLIVPLIKSTLSI</sequence>